<reference evidence="4" key="1">
    <citation type="submission" date="2016-10" db="EMBL/GenBank/DDBJ databases">
        <authorList>
            <person name="Varghese N."/>
            <person name="Submissions S."/>
        </authorList>
    </citation>
    <scope>NUCLEOTIDE SEQUENCE [LARGE SCALE GENOMIC DNA]</scope>
    <source>
        <strain evidence="4">R-53102</strain>
    </source>
</reference>
<dbReference type="Pfam" id="PF13349">
    <property type="entry name" value="DUF4097"/>
    <property type="match status" value="1"/>
</dbReference>
<evidence type="ECO:0000256" key="1">
    <source>
        <dbReference type="SAM" id="Phobius"/>
    </source>
</evidence>
<keyword evidence="1" id="KW-0472">Membrane</keyword>
<evidence type="ECO:0000313" key="4">
    <source>
        <dbReference type="Proteomes" id="UP000199599"/>
    </source>
</evidence>
<protein>
    <submittedName>
        <fullName evidence="3">Putative adhesin</fullName>
    </submittedName>
</protein>
<keyword evidence="1" id="KW-0812">Transmembrane</keyword>
<proteinExistence type="predicted"/>
<sequence>MKKFYQIIGIIAVIGLVLLLIIKFNNSKQNMQEVHHEITNSSFFSDYEHKHSVSSKTSNLKKFSKIKIKVNEADINIAKGDQFQVKVTSRNIKAVKIGVANQELTLANDHQASNDDCKLLITVPDKNAVSNISGSVNEGDVSLNDLTITDIDLQLDDGDLSINNIKALKTSFTLDEGDIKVANSTLKSDTSNCNDGDLTIFASQFKTSVSLTDGDVSISNSKILGSSSFNLHDGSFQMSEAPMISYLLSTHSGNEINFRHNNYSGHFSKVRQHTPLLRVTCGNGDININ</sequence>
<keyword evidence="1" id="KW-1133">Transmembrane helix</keyword>
<dbReference type="STRING" id="1505723.SAMN04487792_1689"/>
<dbReference type="AlphaFoldDB" id="A0A1I1U6P2"/>
<feature type="transmembrane region" description="Helical" evidence="1">
    <location>
        <begin position="6"/>
        <end position="22"/>
    </location>
</feature>
<feature type="domain" description="DUF4097" evidence="2">
    <location>
        <begin position="64"/>
        <end position="288"/>
    </location>
</feature>
<accession>A0A1I1U6P2</accession>
<name>A0A1I1U6P2_9LACO</name>
<dbReference type="Proteomes" id="UP000199599">
    <property type="component" value="Unassembled WGS sequence"/>
</dbReference>
<evidence type="ECO:0000313" key="3">
    <source>
        <dbReference type="EMBL" id="SFD63570.1"/>
    </source>
</evidence>
<gene>
    <name evidence="3" type="ORF">SAMN04487792_1689</name>
</gene>
<organism evidence="3 4">
    <name type="scientific">Lactobacillus bombicola</name>
    <dbReference type="NCBI Taxonomy" id="1505723"/>
    <lineage>
        <taxon>Bacteria</taxon>
        <taxon>Bacillati</taxon>
        <taxon>Bacillota</taxon>
        <taxon>Bacilli</taxon>
        <taxon>Lactobacillales</taxon>
        <taxon>Lactobacillaceae</taxon>
        <taxon>Lactobacillus</taxon>
    </lineage>
</organism>
<dbReference type="RefSeq" id="WP_090094247.1">
    <property type="nucleotide sequence ID" value="NZ_CBCRVU010000004.1"/>
</dbReference>
<dbReference type="EMBL" id="FOMN01000016">
    <property type="protein sequence ID" value="SFD63570.1"/>
    <property type="molecule type" value="Genomic_DNA"/>
</dbReference>
<dbReference type="InterPro" id="IPR025164">
    <property type="entry name" value="Toastrack_DUF4097"/>
</dbReference>
<evidence type="ECO:0000259" key="2">
    <source>
        <dbReference type="Pfam" id="PF13349"/>
    </source>
</evidence>